<evidence type="ECO:0000256" key="1">
    <source>
        <dbReference type="SAM" id="Phobius"/>
    </source>
</evidence>
<evidence type="ECO:0000313" key="3">
    <source>
        <dbReference type="Proteomes" id="UP001589654"/>
    </source>
</evidence>
<comment type="caution">
    <text evidence="2">The sequence shown here is derived from an EMBL/GenBank/DDBJ whole genome shotgun (WGS) entry which is preliminary data.</text>
</comment>
<evidence type="ECO:0000313" key="2">
    <source>
        <dbReference type="EMBL" id="MFB9210628.1"/>
    </source>
</evidence>
<dbReference type="InterPro" id="IPR036259">
    <property type="entry name" value="MFS_trans_sf"/>
</dbReference>
<keyword evidence="1" id="KW-0472">Membrane</keyword>
<gene>
    <name evidence="2" type="ORF">ACFFUR_02330</name>
</gene>
<organism evidence="2 3">
    <name type="scientific">Echinicola jeungdonensis</name>
    <dbReference type="NCBI Taxonomy" id="709343"/>
    <lineage>
        <taxon>Bacteria</taxon>
        <taxon>Pseudomonadati</taxon>
        <taxon>Bacteroidota</taxon>
        <taxon>Cytophagia</taxon>
        <taxon>Cytophagales</taxon>
        <taxon>Cyclobacteriaceae</taxon>
        <taxon>Echinicola</taxon>
    </lineage>
</organism>
<dbReference type="Proteomes" id="UP001589654">
    <property type="component" value="Unassembled WGS sequence"/>
</dbReference>
<feature type="transmembrane region" description="Helical" evidence="1">
    <location>
        <begin position="206"/>
        <end position="227"/>
    </location>
</feature>
<accession>A0ABV5J1D2</accession>
<protein>
    <submittedName>
        <fullName evidence="2">DUF6320 domain-containing protein</fullName>
    </submittedName>
</protein>
<dbReference type="SUPFAM" id="SSF103473">
    <property type="entry name" value="MFS general substrate transporter"/>
    <property type="match status" value="1"/>
</dbReference>
<name>A0ABV5J1D2_9BACT</name>
<keyword evidence="1" id="KW-1133">Transmembrane helix</keyword>
<feature type="transmembrane region" description="Helical" evidence="1">
    <location>
        <begin position="120"/>
        <end position="137"/>
    </location>
</feature>
<keyword evidence="3" id="KW-1185">Reference proteome</keyword>
<reference evidence="2 3" key="1">
    <citation type="submission" date="2024-09" db="EMBL/GenBank/DDBJ databases">
        <authorList>
            <person name="Sun Q."/>
            <person name="Mori K."/>
        </authorList>
    </citation>
    <scope>NUCLEOTIDE SEQUENCE [LARGE SCALE GENOMIC DNA]</scope>
    <source>
        <strain evidence="2 3">CECT 7682</strain>
    </source>
</reference>
<feature type="transmembrane region" description="Helical" evidence="1">
    <location>
        <begin position="143"/>
        <end position="166"/>
    </location>
</feature>
<sequence length="241" mass="27437">MTICKKCGVELDPDLEVCPLCKTPFNQGVPAEEGAKIANKKPGWNKAIYNEKRRMSRPQKKAVWELVSIILILLIVTTFLINFIINNEISWSEYPVAVCLVIFSYVTSFAFLIKRREIQLLCALIAASLFILGLDFFTRGNNWALWLGIPLLFYSNIIFIGLLSVFRITTQRGINLIAYSFLAAALLCVGVEAVIDMYIFNHIQMFWSLIVGACVIPVAAVLLFMHYRMKKGRDLYKTFHI</sequence>
<feature type="transmembrane region" description="Helical" evidence="1">
    <location>
        <begin position="91"/>
        <end position="113"/>
    </location>
</feature>
<proteinExistence type="predicted"/>
<dbReference type="InterPro" id="IPR046283">
    <property type="entry name" value="DUF6320"/>
</dbReference>
<feature type="transmembrane region" description="Helical" evidence="1">
    <location>
        <begin position="178"/>
        <end position="200"/>
    </location>
</feature>
<dbReference type="EMBL" id="JBHMEW010000008">
    <property type="protein sequence ID" value="MFB9210628.1"/>
    <property type="molecule type" value="Genomic_DNA"/>
</dbReference>
<keyword evidence="1" id="KW-0812">Transmembrane</keyword>
<dbReference type="Pfam" id="PF19845">
    <property type="entry name" value="DUF6320"/>
    <property type="match status" value="1"/>
</dbReference>
<dbReference type="RefSeq" id="WP_290246878.1">
    <property type="nucleotide sequence ID" value="NZ_JAUFQT010000001.1"/>
</dbReference>
<feature type="transmembrane region" description="Helical" evidence="1">
    <location>
        <begin position="62"/>
        <end position="85"/>
    </location>
</feature>